<dbReference type="GO" id="GO:0016787">
    <property type="term" value="F:hydrolase activity"/>
    <property type="evidence" value="ECO:0007669"/>
    <property type="project" value="InterPro"/>
</dbReference>
<dbReference type="RefSeq" id="WP_156196619.1">
    <property type="nucleotide sequence ID" value="NZ_QTZN02000040.1"/>
</dbReference>
<keyword evidence="1" id="KW-0732">Signal</keyword>
<evidence type="ECO:0000313" key="6">
    <source>
        <dbReference type="Proteomes" id="UP000462449"/>
    </source>
</evidence>
<reference evidence="4 5" key="1">
    <citation type="submission" date="2019-11" db="EMBL/GenBank/DDBJ databases">
        <title>Draft genome sequence of Labilibaculum sp. strain SYP isolated from Black Sea.</title>
        <authorList>
            <person name="Yadav S."/>
            <person name="Villanueva L."/>
        </authorList>
    </citation>
    <scope>NUCLEOTIDE SEQUENCE [LARGE SCALE GENOMIC DNA]</scope>
    <source>
        <strain evidence="4 5">44</strain>
    </source>
</reference>
<dbReference type="OrthoDB" id="259356at2"/>
<dbReference type="Proteomes" id="UP000462449">
    <property type="component" value="Unassembled WGS sequence"/>
</dbReference>
<proteinExistence type="predicted"/>
<reference evidence="3 6" key="2">
    <citation type="submission" date="2019-12" db="EMBL/GenBank/DDBJ databases">
        <title>Draft genome sequence of Labilibaculum sp. strain 44 isolated from deep waters of Black Sea.</title>
        <authorList>
            <person name="Yadav S."/>
            <person name="Villanueva L."/>
        </authorList>
    </citation>
    <scope>NUCLEOTIDE SEQUENCE [LARGE SCALE GENOMIC DNA]</scope>
    <source>
        <strain evidence="3 6">44</strain>
    </source>
</reference>
<evidence type="ECO:0000256" key="1">
    <source>
        <dbReference type="SAM" id="SignalP"/>
    </source>
</evidence>
<dbReference type="Gene3D" id="2.60.120.560">
    <property type="entry name" value="Exo-inulinase, domain 1"/>
    <property type="match status" value="1"/>
</dbReference>
<evidence type="ECO:0000313" key="5">
    <source>
        <dbReference type="Proteomes" id="UP000285951"/>
    </source>
</evidence>
<gene>
    <name evidence="4" type="ORF">DWB62_015075</name>
    <name evidence="3" type="ORF">GNY23_15075</name>
</gene>
<feature type="signal peptide" evidence="1">
    <location>
        <begin position="1"/>
        <end position="21"/>
    </location>
</feature>
<dbReference type="InterPro" id="IPR010496">
    <property type="entry name" value="AL/BT2_dom"/>
</dbReference>
<dbReference type="EMBL" id="WOTW01000040">
    <property type="protein sequence ID" value="MUP39140.1"/>
    <property type="molecule type" value="Genomic_DNA"/>
</dbReference>
<feature type="domain" description="3-keto-alpha-glucoside-1,2-lyase/3-keto-2-hydroxy-glucal hydratase" evidence="2">
    <location>
        <begin position="25"/>
        <end position="220"/>
    </location>
</feature>
<comment type="caution">
    <text evidence="3">The sequence shown here is derived from an EMBL/GenBank/DDBJ whole genome shotgun (WGS) entry which is preliminary data.</text>
</comment>
<dbReference type="Proteomes" id="UP000285951">
    <property type="component" value="Unassembled WGS sequence"/>
</dbReference>
<dbReference type="EMBL" id="QTZN02000040">
    <property type="protein sequence ID" value="MVB08345.1"/>
    <property type="molecule type" value="Genomic_DNA"/>
</dbReference>
<organism evidence="3 6">
    <name type="scientific">Labilibaculum euxinus</name>
    <dbReference type="NCBI Taxonomy" id="2686357"/>
    <lineage>
        <taxon>Bacteria</taxon>
        <taxon>Pseudomonadati</taxon>
        <taxon>Bacteroidota</taxon>
        <taxon>Bacteroidia</taxon>
        <taxon>Marinilabiliales</taxon>
        <taxon>Marinifilaceae</taxon>
        <taxon>Labilibaculum</taxon>
    </lineage>
</organism>
<evidence type="ECO:0000313" key="4">
    <source>
        <dbReference type="EMBL" id="MVB08345.1"/>
    </source>
</evidence>
<evidence type="ECO:0000259" key="2">
    <source>
        <dbReference type="Pfam" id="PF06439"/>
    </source>
</evidence>
<name>A0A7M4D911_9BACT</name>
<dbReference type="AlphaFoldDB" id="A0A7M4D911"/>
<evidence type="ECO:0000313" key="3">
    <source>
        <dbReference type="EMBL" id="MUP39140.1"/>
    </source>
</evidence>
<protein>
    <submittedName>
        <fullName evidence="3">DUF1080 domain-containing protein</fullName>
    </submittedName>
</protein>
<dbReference type="Pfam" id="PF06439">
    <property type="entry name" value="3keto-disac_hyd"/>
    <property type="match status" value="1"/>
</dbReference>
<feature type="chain" id="PRO_5029634902" evidence="1">
    <location>
        <begin position="22"/>
        <end position="222"/>
    </location>
</feature>
<keyword evidence="5" id="KW-1185">Reference proteome</keyword>
<sequence length="222" mass="25319">MTCIYRLLIFSLVLIPNLTKAQSSIELFNQKDLLGWYAYEPESGKHENALELFAVDQQMIRLYGNKAGYLMFEQSFDNFQLCVEFRWNTDSTFVRKSNKKNSGITYLVPKESRDTLWPKGVQFQVKEGATGDFIFLQNVTLRINGVQTEPGRSVVAKRFTDASNAIGEWNTAVITVVNGKIKQELNGKLVNEGVESSVSKGRILLQYEGYPIDFRKVQIKKL</sequence>
<accession>A0A7M4D911</accession>